<dbReference type="SUPFAM" id="SSF47384">
    <property type="entry name" value="Homodimeric domain of signal transducing histidine kinase"/>
    <property type="match status" value="1"/>
</dbReference>
<keyword evidence="5" id="KW-0547">Nucleotide-binding</keyword>
<dbReference type="PATRIC" id="fig|762836.4.peg.770"/>
<dbReference type="PROSITE" id="PS50112">
    <property type="entry name" value="PAS"/>
    <property type="match status" value="1"/>
</dbReference>
<evidence type="ECO:0000256" key="4">
    <source>
        <dbReference type="ARBA" id="ARBA00022679"/>
    </source>
</evidence>
<evidence type="ECO:0000256" key="2">
    <source>
        <dbReference type="ARBA" id="ARBA00012438"/>
    </source>
</evidence>
<keyword evidence="9" id="KW-0812">Transmembrane</keyword>
<dbReference type="SMART" id="SM00086">
    <property type="entry name" value="PAC"/>
    <property type="match status" value="1"/>
</dbReference>
<dbReference type="PROSITE" id="PS50109">
    <property type="entry name" value="HIS_KIN"/>
    <property type="match status" value="1"/>
</dbReference>
<keyword evidence="6" id="KW-0418">Kinase</keyword>
<dbReference type="Gene3D" id="1.10.287.130">
    <property type="match status" value="1"/>
</dbReference>
<dbReference type="InterPro" id="IPR000014">
    <property type="entry name" value="PAS"/>
</dbReference>
<evidence type="ECO:0000256" key="8">
    <source>
        <dbReference type="ARBA" id="ARBA00023012"/>
    </source>
</evidence>
<keyword evidence="14" id="KW-1185">Reference proteome</keyword>
<feature type="domain" description="PAC" evidence="12">
    <location>
        <begin position="374"/>
        <end position="426"/>
    </location>
</feature>
<evidence type="ECO:0000259" key="10">
    <source>
        <dbReference type="PROSITE" id="PS50109"/>
    </source>
</evidence>
<protein>
    <recommendedName>
        <fullName evidence="2">histidine kinase</fullName>
        <ecNumber evidence="2">2.7.13.3</ecNumber>
    </recommendedName>
</protein>
<feature type="domain" description="PAS" evidence="11">
    <location>
        <begin position="299"/>
        <end position="371"/>
    </location>
</feature>
<dbReference type="CDD" id="cd00130">
    <property type="entry name" value="PAS"/>
    <property type="match status" value="1"/>
</dbReference>
<dbReference type="RefSeq" id="WP_070246479.1">
    <property type="nucleotide sequence ID" value="NZ_LROM01000048.1"/>
</dbReference>
<dbReference type="SMART" id="SM00388">
    <property type="entry name" value="HisKA"/>
    <property type="match status" value="1"/>
</dbReference>
<comment type="catalytic activity">
    <reaction evidence="1">
        <text>ATP + protein L-histidine = ADP + protein N-phospho-L-histidine.</text>
        <dbReference type="EC" id="2.7.13.3"/>
    </reaction>
</comment>
<dbReference type="NCBIfam" id="TIGR00229">
    <property type="entry name" value="sensory_box"/>
    <property type="match status" value="1"/>
</dbReference>
<keyword evidence="7" id="KW-0067">ATP-binding</keyword>
<keyword evidence="8" id="KW-0902">Two-component regulatory system</keyword>
<dbReference type="PANTHER" id="PTHR43065">
    <property type="entry name" value="SENSOR HISTIDINE KINASE"/>
    <property type="match status" value="1"/>
</dbReference>
<dbReference type="InterPro" id="IPR005467">
    <property type="entry name" value="His_kinase_dom"/>
</dbReference>
<feature type="transmembrane region" description="Helical" evidence="9">
    <location>
        <begin position="20"/>
        <end position="41"/>
    </location>
</feature>
<dbReference type="InterPro" id="IPR001610">
    <property type="entry name" value="PAC"/>
</dbReference>
<keyword evidence="9" id="KW-1133">Transmembrane helix</keyword>
<dbReference type="GO" id="GO:0000155">
    <property type="term" value="F:phosphorelay sensor kinase activity"/>
    <property type="evidence" value="ECO:0007669"/>
    <property type="project" value="InterPro"/>
</dbReference>
<dbReference type="SUPFAM" id="SSF55874">
    <property type="entry name" value="ATPase domain of HSP90 chaperone/DNA topoisomerase II/histidine kinase"/>
    <property type="match status" value="1"/>
</dbReference>
<dbReference type="PRINTS" id="PR00344">
    <property type="entry name" value="BCTRLSENSOR"/>
</dbReference>
<dbReference type="Pfam" id="PF00512">
    <property type="entry name" value="HisKA"/>
    <property type="match status" value="1"/>
</dbReference>
<dbReference type="SMART" id="SM00091">
    <property type="entry name" value="PAS"/>
    <property type="match status" value="1"/>
</dbReference>
<dbReference type="GO" id="GO:0005524">
    <property type="term" value="F:ATP binding"/>
    <property type="evidence" value="ECO:0007669"/>
    <property type="project" value="UniProtKB-KW"/>
</dbReference>
<dbReference type="InterPro" id="IPR036097">
    <property type="entry name" value="HisK_dim/P_sf"/>
</dbReference>
<dbReference type="AlphaFoldDB" id="A0A1E7X600"/>
<sequence>MNQPLSSPFAVPRPQRSTALRWLLPILLVLFFLAILIWLPWQARQMESNERQEQLIADTLWVEQTIRFQMARDEESLRQLGQEINSGRLQHDQLHDRMARILKNGNELLRVFWLRPDGHLVATSDAQPTAVPLSPASQATMELTRKTRSAMYTQPEARPGDPGADPTEVLMDYHVPLYRGNEYLGDLVATYRTSALLDEMVPWWFAQDNQVTLVDRDDKVLARRAAAGPGHGVYTHKRALDLAGASVRLVTDSVKSAPKLLPNLLVGSVIVLSLGLLWSLVALWGHISKRLAAEGALRQQVSFRTAMENSLVTGLRARDLEGRITYVNPAFCEIVGYPAEDIVGRLPPMPYWAPEAMEEYQSRFASVLAGKVTPQFETFFQRPDGERIPVLVFEAPLVDNNGKQTGWMGSILDISDRKRVEELNRQQEEKLQSSARLATMGELASMLAHELNQPLAAISSYTTGALNVLGRAADNGTPVDGALLKPALEQASAQAQRAGQIIRSVHGFVKKREPRRQAVALPALLDGIRTLIELQARQRYVTFQTELPAGLLPVLADHVMIEQVLLNLTRNAIDAMQNVPPHQRLLTVVASHDAQANQVSVAVIDRGHGISEEVAQRLFSPFFSTKSEGMGMGLNICRTAIEFHGGALTYSANPQGGTIFTFVLPAAPVVATEEI</sequence>
<dbReference type="Gene3D" id="3.30.565.10">
    <property type="entry name" value="Histidine kinase-like ATPase, C-terminal domain"/>
    <property type="match status" value="1"/>
</dbReference>
<evidence type="ECO:0000256" key="6">
    <source>
        <dbReference type="ARBA" id="ARBA00022777"/>
    </source>
</evidence>
<proteinExistence type="predicted"/>
<feature type="domain" description="Histidine kinase" evidence="10">
    <location>
        <begin position="446"/>
        <end position="668"/>
    </location>
</feature>
<dbReference type="SUPFAM" id="SSF55785">
    <property type="entry name" value="PYP-like sensor domain (PAS domain)"/>
    <property type="match status" value="1"/>
</dbReference>
<gene>
    <name evidence="13" type="primary">fixL_1</name>
    <name evidence="13" type="ORF">DUPY_07270</name>
</gene>
<dbReference type="InterPro" id="IPR003594">
    <property type="entry name" value="HATPase_dom"/>
</dbReference>
<dbReference type="PANTHER" id="PTHR43065:SF10">
    <property type="entry name" value="PEROXIDE STRESS-ACTIVATED HISTIDINE KINASE MAK3"/>
    <property type="match status" value="1"/>
</dbReference>
<dbReference type="InterPro" id="IPR003661">
    <property type="entry name" value="HisK_dim/P_dom"/>
</dbReference>
<evidence type="ECO:0000256" key="5">
    <source>
        <dbReference type="ARBA" id="ARBA00022741"/>
    </source>
</evidence>
<dbReference type="InterPro" id="IPR013656">
    <property type="entry name" value="PAS_4"/>
</dbReference>
<organism evidence="13 14">
    <name type="scientific">Duganella phyllosphaerae</name>
    <dbReference type="NCBI Taxonomy" id="762836"/>
    <lineage>
        <taxon>Bacteria</taxon>
        <taxon>Pseudomonadati</taxon>
        <taxon>Pseudomonadota</taxon>
        <taxon>Betaproteobacteria</taxon>
        <taxon>Burkholderiales</taxon>
        <taxon>Oxalobacteraceae</taxon>
        <taxon>Telluria group</taxon>
        <taxon>Duganella</taxon>
    </lineage>
</organism>
<dbReference type="Pfam" id="PF02518">
    <property type="entry name" value="HATPase_c"/>
    <property type="match status" value="1"/>
</dbReference>
<dbReference type="InterPro" id="IPR036890">
    <property type="entry name" value="HATPase_C_sf"/>
</dbReference>
<accession>A0A1E7X600</accession>
<dbReference type="CDD" id="cd00082">
    <property type="entry name" value="HisKA"/>
    <property type="match status" value="1"/>
</dbReference>
<evidence type="ECO:0000259" key="11">
    <source>
        <dbReference type="PROSITE" id="PS50112"/>
    </source>
</evidence>
<dbReference type="OrthoDB" id="1931120at2"/>
<keyword evidence="3" id="KW-0597">Phosphoprotein</keyword>
<evidence type="ECO:0000313" key="14">
    <source>
        <dbReference type="Proteomes" id="UP000175989"/>
    </source>
</evidence>
<dbReference type="InterPro" id="IPR000700">
    <property type="entry name" value="PAS-assoc_C"/>
</dbReference>
<dbReference type="EMBL" id="LROM01000048">
    <property type="protein sequence ID" value="OFA08470.1"/>
    <property type="molecule type" value="Genomic_DNA"/>
</dbReference>
<reference evidence="14" key="1">
    <citation type="journal article" date="2016" name="Front. Microbiol.">
        <title>Molecular Keys to the Janthinobacterium and Duganella spp. Interaction with the Plant Pathogen Fusarium graminearum.</title>
        <authorList>
            <person name="Haack F.S."/>
            <person name="Poehlein A."/>
            <person name="Kroger C."/>
            <person name="Voigt C.A."/>
            <person name="Piepenbring M."/>
            <person name="Bode H.B."/>
            <person name="Daniel R."/>
            <person name="Schafer W."/>
            <person name="Streit W.R."/>
        </authorList>
    </citation>
    <scope>NUCLEOTIDE SEQUENCE [LARGE SCALE GENOMIC DNA]</scope>
    <source>
        <strain evidence="14">T54</strain>
    </source>
</reference>
<keyword evidence="9" id="KW-0472">Membrane</keyword>
<dbReference type="Proteomes" id="UP000175989">
    <property type="component" value="Unassembled WGS sequence"/>
</dbReference>
<evidence type="ECO:0000256" key="3">
    <source>
        <dbReference type="ARBA" id="ARBA00022553"/>
    </source>
</evidence>
<dbReference type="InterPro" id="IPR004358">
    <property type="entry name" value="Sig_transdc_His_kin-like_C"/>
</dbReference>
<feature type="transmembrane region" description="Helical" evidence="9">
    <location>
        <begin position="264"/>
        <end position="284"/>
    </location>
</feature>
<evidence type="ECO:0000256" key="7">
    <source>
        <dbReference type="ARBA" id="ARBA00022840"/>
    </source>
</evidence>
<name>A0A1E7X600_9BURK</name>
<dbReference type="Pfam" id="PF08448">
    <property type="entry name" value="PAS_4"/>
    <property type="match status" value="1"/>
</dbReference>
<evidence type="ECO:0000259" key="12">
    <source>
        <dbReference type="PROSITE" id="PS50113"/>
    </source>
</evidence>
<evidence type="ECO:0000256" key="1">
    <source>
        <dbReference type="ARBA" id="ARBA00000085"/>
    </source>
</evidence>
<evidence type="ECO:0000256" key="9">
    <source>
        <dbReference type="SAM" id="Phobius"/>
    </source>
</evidence>
<dbReference type="SMART" id="SM00387">
    <property type="entry name" value="HATPase_c"/>
    <property type="match status" value="1"/>
</dbReference>
<dbReference type="InterPro" id="IPR035965">
    <property type="entry name" value="PAS-like_dom_sf"/>
</dbReference>
<dbReference type="EC" id="2.7.13.3" evidence="2"/>
<comment type="caution">
    <text evidence="13">The sequence shown here is derived from an EMBL/GenBank/DDBJ whole genome shotgun (WGS) entry which is preliminary data.</text>
</comment>
<dbReference type="Gene3D" id="3.30.450.20">
    <property type="entry name" value="PAS domain"/>
    <property type="match status" value="1"/>
</dbReference>
<keyword evidence="4 13" id="KW-0808">Transferase</keyword>
<dbReference type="PROSITE" id="PS50113">
    <property type="entry name" value="PAC"/>
    <property type="match status" value="1"/>
</dbReference>
<evidence type="ECO:0000313" key="13">
    <source>
        <dbReference type="EMBL" id="OFA08470.1"/>
    </source>
</evidence>